<evidence type="ECO:0000313" key="6">
    <source>
        <dbReference type="Proteomes" id="UP000634043"/>
    </source>
</evidence>
<evidence type="ECO:0000256" key="1">
    <source>
        <dbReference type="ARBA" id="ARBA00022679"/>
    </source>
</evidence>
<dbReference type="InterPro" id="IPR000182">
    <property type="entry name" value="GNAT_dom"/>
</dbReference>
<comment type="caution">
    <text evidence="5">The sequence shown here is derived from an EMBL/GenBank/DDBJ whole genome shotgun (WGS) entry which is preliminary data.</text>
</comment>
<feature type="domain" description="N-acetyltransferase" evidence="4">
    <location>
        <begin position="4"/>
        <end position="167"/>
    </location>
</feature>
<organism evidence="5 6">
    <name type="scientific">Pontibacter amylolyticus</name>
    <dbReference type="NCBI Taxonomy" id="1424080"/>
    <lineage>
        <taxon>Bacteria</taxon>
        <taxon>Pseudomonadati</taxon>
        <taxon>Bacteroidota</taxon>
        <taxon>Cytophagia</taxon>
        <taxon>Cytophagales</taxon>
        <taxon>Hymenobacteraceae</taxon>
        <taxon>Pontibacter</taxon>
    </lineage>
</organism>
<dbReference type="PANTHER" id="PTHR43792">
    <property type="entry name" value="GNAT FAMILY, PUTATIVE (AFU_ORTHOLOGUE AFUA_3G00765)-RELATED-RELATED"/>
    <property type="match status" value="1"/>
</dbReference>
<keyword evidence="6" id="KW-1185">Reference proteome</keyword>
<dbReference type="InterPro" id="IPR051531">
    <property type="entry name" value="N-acetyltransferase"/>
</dbReference>
<keyword evidence="1" id="KW-0808">Transferase</keyword>
<evidence type="ECO:0000256" key="2">
    <source>
        <dbReference type="ARBA" id="ARBA00023315"/>
    </source>
</evidence>
<dbReference type="InterPro" id="IPR016181">
    <property type="entry name" value="Acyl_CoA_acyltransferase"/>
</dbReference>
<gene>
    <name evidence="5" type="ORF">GCM10011323_05930</name>
</gene>
<dbReference type="Gene3D" id="3.40.630.30">
    <property type="match status" value="1"/>
</dbReference>
<dbReference type="EMBL" id="BMFP01000001">
    <property type="protein sequence ID" value="GGG03947.1"/>
    <property type="molecule type" value="Genomic_DNA"/>
</dbReference>
<accession>A0ABQ1VZK0</accession>
<comment type="similarity">
    <text evidence="3">Belongs to the acetyltransferase family. RimJ subfamily.</text>
</comment>
<evidence type="ECO:0000313" key="5">
    <source>
        <dbReference type="EMBL" id="GGG03947.1"/>
    </source>
</evidence>
<name>A0ABQ1VZK0_9BACT</name>
<dbReference type="PANTHER" id="PTHR43792:SF8">
    <property type="entry name" value="[RIBOSOMAL PROTEIN US5]-ALANINE N-ACETYLTRANSFERASE"/>
    <property type="match status" value="1"/>
</dbReference>
<dbReference type="PROSITE" id="PS51186">
    <property type="entry name" value="GNAT"/>
    <property type="match status" value="1"/>
</dbReference>
<sequence length="172" mass="19927">MMNFKLRPWTIEDLDSLVRYGDNFNIARNMADVFPHPYTYEKGRAFIEMATQNDPPNILAIAIEGEAAGGIGLHLQQDIYRKNAEMGYWLAEPFWGKGIITEAIRQMVDYGFVNWNITRIYARPFGYNIGSQRALEKAGFVLEAKLEKTFYKNGEYQDELIYAVRRPDLNQD</sequence>
<proteinExistence type="inferred from homology"/>
<evidence type="ECO:0000259" key="4">
    <source>
        <dbReference type="PROSITE" id="PS51186"/>
    </source>
</evidence>
<evidence type="ECO:0000256" key="3">
    <source>
        <dbReference type="ARBA" id="ARBA00038502"/>
    </source>
</evidence>
<dbReference type="Pfam" id="PF13302">
    <property type="entry name" value="Acetyltransf_3"/>
    <property type="match status" value="1"/>
</dbReference>
<dbReference type="SUPFAM" id="SSF55729">
    <property type="entry name" value="Acyl-CoA N-acyltransferases (Nat)"/>
    <property type="match status" value="1"/>
</dbReference>
<keyword evidence="2" id="KW-0012">Acyltransferase</keyword>
<dbReference type="Proteomes" id="UP000634043">
    <property type="component" value="Unassembled WGS sequence"/>
</dbReference>
<dbReference type="RefSeq" id="WP_229733760.1">
    <property type="nucleotide sequence ID" value="NZ_BMFP01000001.1"/>
</dbReference>
<protein>
    <submittedName>
        <fullName evidence="5">N-acetyltransferase</fullName>
    </submittedName>
</protein>
<reference evidence="6" key="1">
    <citation type="journal article" date="2019" name="Int. J. Syst. Evol. Microbiol.">
        <title>The Global Catalogue of Microorganisms (GCM) 10K type strain sequencing project: providing services to taxonomists for standard genome sequencing and annotation.</title>
        <authorList>
            <consortium name="The Broad Institute Genomics Platform"/>
            <consortium name="The Broad Institute Genome Sequencing Center for Infectious Disease"/>
            <person name="Wu L."/>
            <person name="Ma J."/>
        </authorList>
    </citation>
    <scope>NUCLEOTIDE SEQUENCE [LARGE SCALE GENOMIC DNA]</scope>
    <source>
        <strain evidence="6">CGMCC 1.12749</strain>
    </source>
</reference>